<keyword evidence="3" id="KW-1185">Reference proteome</keyword>
<feature type="transmembrane region" description="Helical" evidence="1">
    <location>
        <begin position="81"/>
        <end position="105"/>
    </location>
</feature>
<dbReference type="RefSeq" id="WP_167165772.1">
    <property type="nucleotide sequence ID" value="NZ_BAAAOO010000015.1"/>
</dbReference>
<evidence type="ECO:0000313" key="3">
    <source>
        <dbReference type="Proteomes" id="UP000749311"/>
    </source>
</evidence>
<keyword evidence="1" id="KW-0472">Membrane</keyword>
<keyword evidence="1" id="KW-1133">Transmembrane helix</keyword>
<proteinExistence type="predicted"/>
<protein>
    <submittedName>
        <fullName evidence="2">Uncharacterized protein</fullName>
    </submittedName>
</protein>
<evidence type="ECO:0000313" key="2">
    <source>
        <dbReference type="EMBL" id="NIH56661.1"/>
    </source>
</evidence>
<evidence type="ECO:0000256" key="1">
    <source>
        <dbReference type="SAM" id="Phobius"/>
    </source>
</evidence>
<dbReference type="Proteomes" id="UP000749311">
    <property type="component" value="Unassembled WGS sequence"/>
</dbReference>
<keyword evidence="1" id="KW-0812">Transmembrane</keyword>
<sequence length="165" mass="17275">MRRSRLHGVGGSVLLALAGLLWLGSPLSRSVLTGSVRACITESSGTAWLGIHLRVLAESSACPQGSYAPGPHFIEAAHVSIALSGSTLVAAVVLLLWALGLGLWVRRALETVRVWVTRRLGLTGSPVLPITLSPRAPMEAVVADLRGAVLAHLQHRRGPPALVPA</sequence>
<gene>
    <name evidence="2" type="ORF">FB473_001306</name>
</gene>
<dbReference type="EMBL" id="JAAMOZ010000001">
    <property type="protein sequence ID" value="NIH56661.1"/>
    <property type="molecule type" value="Genomic_DNA"/>
</dbReference>
<accession>A0ABX0SIU4</accession>
<reference evidence="2 3" key="1">
    <citation type="submission" date="2020-02" db="EMBL/GenBank/DDBJ databases">
        <title>Sequencing the genomes of 1000 actinobacteria strains.</title>
        <authorList>
            <person name="Klenk H.-P."/>
        </authorList>
    </citation>
    <scope>NUCLEOTIDE SEQUENCE [LARGE SCALE GENOMIC DNA]</scope>
    <source>
        <strain evidence="2 3">DSM 19609</strain>
    </source>
</reference>
<name>A0ABX0SIU4_9ACTN</name>
<organism evidence="2 3">
    <name type="scientific">Brooklawnia cerclae</name>
    <dbReference type="NCBI Taxonomy" id="349934"/>
    <lineage>
        <taxon>Bacteria</taxon>
        <taxon>Bacillati</taxon>
        <taxon>Actinomycetota</taxon>
        <taxon>Actinomycetes</taxon>
        <taxon>Propionibacteriales</taxon>
        <taxon>Propionibacteriaceae</taxon>
        <taxon>Brooklawnia</taxon>
    </lineage>
</organism>
<comment type="caution">
    <text evidence="2">The sequence shown here is derived from an EMBL/GenBank/DDBJ whole genome shotgun (WGS) entry which is preliminary data.</text>
</comment>